<keyword evidence="2" id="KW-1185">Reference proteome</keyword>
<comment type="caution">
    <text evidence="1">The sequence shown here is derived from an EMBL/GenBank/DDBJ whole genome shotgun (WGS) entry which is preliminary data.</text>
</comment>
<organism evidence="1 2">
    <name type="scientific">Racocetra persica</name>
    <dbReference type="NCBI Taxonomy" id="160502"/>
    <lineage>
        <taxon>Eukaryota</taxon>
        <taxon>Fungi</taxon>
        <taxon>Fungi incertae sedis</taxon>
        <taxon>Mucoromycota</taxon>
        <taxon>Glomeromycotina</taxon>
        <taxon>Glomeromycetes</taxon>
        <taxon>Diversisporales</taxon>
        <taxon>Gigasporaceae</taxon>
        <taxon>Racocetra</taxon>
    </lineage>
</organism>
<proteinExistence type="predicted"/>
<gene>
    <name evidence="1" type="ORF">RPERSI_LOCUS1958</name>
</gene>
<reference evidence="1" key="1">
    <citation type="submission" date="2021-06" db="EMBL/GenBank/DDBJ databases">
        <authorList>
            <person name="Kallberg Y."/>
            <person name="Tangrot J."/>
            <person name="Rosling A."/>
        </authorList>
    </citation>
    <scope>NUCLEOTIDE SEQUENCE</scope>
    <source>
        <strain evidence="1">MA461A</strain>
    </source>
</reference>
<protein>
    <submittedName>
        <fullName evidence="1">29121_t:CDS:1</fullName>
    </submittedName>
</protein>
<dbReference type="Proteomes" id="UP000789920">
    <property type="component" value="Unassembled WGS sequence"/>
</dbReference>
<name>A0ACA9L0L9_9GLOM</name>
<dbReference type="EMBL" id="CAJVQC010002014">
    <property type="protein sequence ID" value="CAG8504136.1"/>
    <property type="molecule type" value="Genomic_DNA"/>
</dbReference>
<accession>A0ACA9L0L9</accession>
<evidence type="ECO:0000313" key="1">
    <source>
        <dbReference type="EMBL" id="CAG8504136.1"/>
    </source>
</evidence>
<sequence>DESENELKLSKFVFRVFNVNRKSDHNDKSKSDLKYKGWSIAVSNKLIRLKFKLYELTVRLLAISCINEQDMKCVSKDDMSLDEFIEGAGFTVIFSISNDFLIEQKFDKYGNQIILNK</sequence>
<feature type="non-terminal residue" evidence="1">
    <location>
        <position position="1"/>
    </location>
</feature>
<evidence type="ECO:0000313" key="2">
    <source>
        <dbReference type="Proteomes" id="UP000789920"/>
    </source>
</evidence>